<keyword evidence="2" id="KW-1185">Reference proteome</keyword>
<protein>
    <submittedName>
        <fullName evidence="1">Uncharacterized protein</fullName>
    </submittedName>
</protein>
<dbReference type="EMBL" id="BLLF01001710">
    <property type="protein sequence ID" value="GFH20855.1"/>
    <property type="molecule type" value="Genomic_DNA"/>
</dbReference>
<dbReference type="AlphaFoldDB" id="A0A699ZG07"/>
<gene>
    <name evidence="1" type="ORF">HaLaN_18049</name>
</gene>
<reference evidence="1 2" key="1">
    <citation type="submission" date="2020-02" db="EMBL/GenBank/DDBJ databases">
        <title>Draft genome sequence of Haematococcus lacustris strain NIES-144.</title>
        <authorList>
            <person name="Morimoto D."/>
            <person name="Nakagawa S."/>
            <person name="Yoshida T."/>
            <person name="Sawayama S."/>
        </authorList>
    </citation>
    <scope>NUCLEOTIDE SEQUENCE [LARGE SCALE GENOMIC DNA]</scope>
    <source>
        <strain evidence="1 2">NIES-144</strain>
    </source>
</reference>
<dbReference type="Proteomes" id="UP000485058">
    <property type="component" value="Unassembled WGS sequence"/>
</dbReference>
<evidence type="ECO:0000313" key="2">
    <source>
        <dbReference type="Proteomes" id="UP000485058"/>
    </source>
</evidence>
<organism evidence="1 2">
    <name type="scientific">Haematococcus lacustris</name>
    <name type="common">Green alga</name>
    <name type="synonym">Haematococcus pluvialis</name>
    <dbReference type="NCBI Taxonomy" id="44745"/>
    <lineage>
        <taxon>Eukaryota</taxon>
        <taxon>Viridiplantae</taxon>
        <taxon>Chlorophyta</taxon>
        <taxon>core chlorophytes</taxon>
        <taxon>Chlorophyceae</taxon>
        <taxon>CS clade</taxon>
        <taxon>Chlamydomonadales</taxon>
        <taxon>Haematococcaceae</taxon>
        <taxon>Haematococcus</taxon>
    </lineage>
</organism>
<comment type="caution">
    <text evidence="1">The sequence shown here is derived from an EMBL/GenBank/DDBJ whole genome shotgun (WGS) entry which is preliminary data.</text>
</comment>
<sequence>MQVAVPDASVGLLQARAFVTGQKANSYKQVSPAFGGPESDSYHKPTVGVTVSGSNDVVHAQMSEFDTPWDAVYDVIGAQSDLSSTRFVLELVAGAGPGEAKGTIARPTPLTPGMSGGDYVLDTPEGYRVRMQLLWNPLVQENVPVAVHSTAVTHANMQELKASIESKQC</sequence>
<proteinExistence type="predicted"/>
<evidence type="ECO:0000313" key="1">
    <source>
        <dbReference type="EMBL" id="GFH20855.1"/>
    </source>
</evidence>
<accession>A0A699ZG07</accession>
<name>A0A699ZG07_HAELA</name>